<dbReference type="Gene3D" id="1.25.40.10">
    <property type="entry name" value="Tetratricopeptide repeat domain"/>
    <property type="match status" value="2"/>
</dbReference>
<evidence type="ECO:0000259" key="6">
    <source>
        <dbReference type="PROSITE" id="PS51755"/>
    </source>
</evidence>
<evidence type="ECO:0000256" key="1">
    <source>
        <dbReference type="ARBA" id="ARBA00005820"/>
    </source>
</evidence>
<feature type="region of interest" description="Disordered" evidence="5">
    <location>
        <begin position="1072"/>
        <end position="1097"/>
    </location>
</feature>
<evidence type="ECO:0000313" key="7">
    <source>
        <dbReference type="EMBL" id="GAA3896929.1"/>
    </source>
</evidence>
<gene>
    <name evidence="7" type="ORF">GCM10022207_76590</name>
</gene>
<dbReference type="PANTHER" id="PTHR47691:SF3">
    <property type="entry name" value="HTH-TYPE TRANSCRIPTIONAL REGULATOR RV0890C-RELATED"/>
    <property type="match status" value="1"/>
</dbReference>
<feature type="compositionally biased region" description="Basic and acidic residues" evidence="5">
    <location>
        <begin position="1084"/>
        <end position="1093"/>
    </location>
</feature>
<comment type="similarity">
    <text evidence="1">Belongs to the AfsR/DnrI/RedD regulatory family.</text>
</comment>
<evidence type="ECO:0000256" key="3">
    <source>
        <dbReference type="ARBA" id="ARBA00023125"/>
    </source>
</evidence>
<evidence type="ECO:0000256" key="2">
    <source>
        <dbReference type="ARBA" id="ARBA00023012"/>
    </source>
</evidence>
<dbReference type="RefSeq" id="WP_345553643.1">
    <property type="nucleotide sequence ID" value="NZ_BAAAZA010000037.1"/>
</dbReference>
<organism evidence="7 8">
    <name type="scientific">Streptomyces lannensis</name>
    <dbReference type="NCBI Taxonomy" id="766498"/>
    <lineage>
        <taxon>Bacteria</taxon>
        <taxon>Bacillati</taxon>
        <taxon>Actinomycetota</taxon>
        <taxon>Actinomycetes</taxon>
        <taxon>Kitasatosporales</taxon>
        <taxon>Streptomycetaceae</taxon>
        <taxon>Streptomyces</taxon>
    </lineage>
</organism>
<feature type="region of interest" description="Disordered" evidence="5">
    <location>
        <begin position="237"/>
        <end position="261"/>
    </location>
</feature>
<dbReference type="SUPFAM" id="SSF46894">
    <property type="entry name" value="C-terminal effector domain of the bipartite response regulators"/>
    <property type="match status" value="1"/>
</dbReference>
<dbReference type="Pfam" id="PF03704">
    <property type="entry name" value="BTAD"/>
    <property type="match status" value="1"/>
</dbReference>
<dbReference type="InterPro" id="IPR001867">
    <property type="entry name" value="OmpR/PhoB-type_DNA-bd"/>
</dbReference>
<dbReference type="SMART" id="SM00862">
    <property type="entry name" value="Trans_reg_C"/>
    <property type="match status" value="1"/>
</dbReference>
<feature type="region of interest" description="Disordered" evidence="5">
    <location>
        <begin position="691"/>
        <end position="717"/>
    </location>
</feature>
<dbReference type="Proteomes" id="UP001501563">
    <property type="component" value="Unassembled WGS sequence"/>
</dbReference>
<feature type="DNA-binding region" description="OmpR/PhoB-type" evidence="4">
    <location>
        <begin position="1"/>
        <end position="90"/>
    </location>
</feature>
<name>A0ABP7LAI2_9ACTN</name>
<dbReference type="CDD" id="cd15831">
    <property type="entry name" value="BTAD"/>
    <property type="match status" value="1"/>
</dbReference>
<keyword evidence="8" id="KW-1185">Reference proteome</keyword>
<sequence>MRYRILGVAQAEDDRGTPVPLGGPRVRGLLTALALRAGRTATLSDLIDEVWADDPPLDAPAALQALVGRLRRVVGRDAVTSEPGGYRLVASRDAVDLFLFEDLVQRGTAALAEGDALTAAGDLREALALWRGPALADLPDRGAAARPEALRLAANRTRIEADLRLGRADDVVPELTELTSSRPYDEPLHALLIRALRATGRAADALAAYEVVRRALADGLGADPGAELQSLHAELLSPEPSEPVPSPPVRPTLAPAASRAARTGNLRPRLNSFVGREPELDAIRSDLRRSRLVTLTGPGGSGKTRLAEEAAAGLPQAWLAELAPLDRPEAVPAAVVSALGLRETALITNDMAVPHDDPVALLVEYCAPRSELLVLDNCEHVIGAAAELAETLLTHCPGLTILATSREPLGVPGESVRPVEPLPPDPAHRLFMERAAAVRPDAPAARDPEAVDEICRRLDGLPLAIELAAARLRLLTPRQIADRLDDRFRLLTSGSRTVLPRQQTLRAVVDWSWDLLDERERTVLREVSVFAGGWDLAAAEAVCTGPAADLVGALVDKSLIVAAPYDADGGGMRYRMLETIHEYAAERATEVPELRAAAERRHRRWVRALVEKAEPRLRSADQLPWIQRLETELDNIRTGLHRAIVAGAEEEAAAVALATGWFWWLRNFRREGAEWVDRLLRLGAVLDARAGHDPGAPAPTAVPRRVGTGDAESCTASAGRPAVDAFEELEAVDPVDTFLAHEDAERGHPLHALRMKLRILHMFLLAESRPAESMRNERSQRYVALVHEHFSRGGRDAARLPGIIWPMTAYYLGEPHDIRLAMDAALANCRRHGEDWEIGVTLMLRTHVLVDSQGGLHDVDGDLAELRLISRRVGDRWMRAQVCSAAGEAAMGRGDFPEAQGEYEEALRLAHEVGAYAETPFLIARLGEITYREGKREDARAALDEASDAADRYAVQDARAYVSLLRAHMALDDGETAVAREWWERARVEMWSGTPPPQFVAALNGVDALVTVAESGPESGLPKLSEALRQAVSGQCAEAVTAGLVDTAANVLGSLGAHADAVRLLAAADSWRGPSVRPAPESTEVERTREAARDALGPARFDAEQAKGSAFTAEDVLADLAEASARHPVR</sequence>
<dbReference type="PANTHER" id="PTHR47691">
    <property type="entry name" value="REGULATOR-RELATED"/>
    <property type="match status" value="1"/>
</dbReference>
<dbReference type="Gene3D" id="3.40.50.300">
    <property type="entry name" value="P-loop containing nucleotide triphosphate hydrolases"/>
    <property type="match status" value="1"/>
</dbReference>
<reference evidence="8" key="1">
    <citation type="journal article" date="2019" name="Int. J. Syst. Evol. Microbiol.">
        <title>The Global Catalogue of Microorganisms (GCM) 10K type strain sequencing project: providing services to taxonomists for standard genome sequencing and annotation.</title>
        <authorList>
            <consortium name="The Broad Institute Genomics Platform"/>
            <consortium name="The Broad Institute Genome Sequencing Center for Infectious Disease"/>
            <person name="Wu L."/>
            <person name="Ma J."/>
        </authorList>
    </citation>
    <scope>NUCLEOTIDE SEQUENCE [LARGE SCALE GENOMIC DNA]</scope>
    <source>
        <strain evidence="8">JCM 16578</strain>
    </source>
</reference>
<feature type="compositionally biased region" description="Pro residues" evidence="5">
    <location>
        <begin position="240"/>
        <end position="250"/>
    </location>
</feature>
<dbReference type="InterPro" id="IPR027417">
    <property type="entry name" value="P-loop_NTPase"/>
</dbReference>
<evidence type="ECO:0000313" key="8">
    <source>
        <dbReference type="Proteomes" id="UP001501563"/>
    </source>
</evidence>
<protein>
    <submittedName>
        <fullName evidence="7">BTAD domain-containing putative transcriptional regulator</fullName>
    </submittedName>
</protein>
<dbReference type="InterPro" id="IPR011990">
    <property type="entry name" value="TPR-like_helical_dom_sf"/>
</dbReference>
<proteinExistence type="inferred from homology"/>
<keyword evidence="2" id="KW-0902">Two-component regulatory system</keyword>
<dbReference type="EMBL" id="BAAAZA010000037">
    <property type="protein sequence ID" value="GAA3896929.1"/>
    <property type="molecule type" value="Genomic_DNA"/>
</dbReference>
<evidence type="ECO:0000256" key="5">
    <source>
        <dbReference type="SAM" id="MobiDB-lite"/>
    </source>
</evidence>
<dbReference type="InterPro" id="IPR005158">
    <property type="entry name" value="BTAD"/>
</dbReference>
<dbReference type="InterPro" id="IPR016032">
    <property type="entry name" value="Sig_transdc_resp-reg_C-effctor"/>
</dbReference>
<feature type="domain" description="OmpR/PhoB-type" evidence="6">
    <location>
        <begin position="1"/>
        <end position="90"/>
    </location>
</feature>
<evidence type="ECO:0000256" key="4">
    <source>
        <dbReference type="PROSITE-ProRule" id="PRU01091"/>
    </source>
</evidence>
<dbReference type="SUPFAM" id="SSF52540">
    <property type="entry name" value="P-loop containing nucleoside triphosphate hydrolases"/>
    <property type="match status" value="1"/>
</dbReference>
<dbReference type="PROSITE" id="PS51755">
    <property type="entry name" value="OMPR_PHOB"/>
    <property type="match status" value="1"/>
</dbReference>
<dbReference type="SUPFAM" id="SSF48452">
    <property type="entry name" value="TPR-like"/>
    <property type="match status" value="2"/>
</dbReference>
<keyword evidence="3 4" id="KW-0238">DNA-binding</keyword>
<dbReference type="InterPro" id="IPR036388">
    <property type="entry name" value="WH-like_DNA-bd_sf"/>
</dbReference>
<accession>A0ABP7LAI2</accession>
<dbReference type="Gene3D" id="1.10.10.10">
    <property type="entry name" value="Winged helix-like DNA-binding domain superfamily/Winged helix DNA-binding domain"/>
    <property type="match status" value="1"/>
</dbReference>
<comment type="caution">
    <text evidence="7">The sequence shown here is derived from an EMBL/GenBank/DDBJ whole genome shotgun (WGS) entry which is preliminary data.</text>
</comment>
<dbReference type="SMART" id="SM01043">
    <property type="entry name" value="BTAD"/>
    <property type="match status" value="1"/>
</dbReference>
<dbReference type="Pfam" id="PF00486">
    <property type="entry name" value="Trans_reg_C"/>
    <property type="match status" value="1"/>
</dbReference>